<keyword evidence="1" id="KW-0472">Membrane</keyword>
<feature type="transmembrane region" description="Helical" evidence="1">
    <location>
        <begin position="12"/>
        <end position="32"/>
    </location>
</feature>
<feature type="transmembrane region" description="Helical" evidence="1">
    <location>
        <begin position="113"/>
        <end position="130"/>
    </location>
</feature>
<gene>
    <name evidence="2" type="ORF">ACFFVF_12810</name>
</gene>
<accession>A0ABV5GQ07</accession>
<dbReference type="RefSeq" id="WP_236455914.1">
    <property type="nucleotide sequence ID" value="NZ_CBCSGE010000034.1"/>
</dbReference>
<evidence type="ECO:0000256" key="1">
    <source>
        <dbReference type="SAM" id="Phobius"/>
    </source>
</evidence>
<organism evidence="2 3">
    <name type="scientific">Flavobacterium jumunjinense</name>
    <dbReference type="NCBI Taxonomy" id="998845"/>
    <lineage>
        <taxon>Bacteria</taxon>
        <taxon>Pseudomonadati</taxon>
        <taxon>Bacteroidota</taxon>
        <taxon>Flavobacteriia</taxon>
        <taxon>Flavobacteriales</taxon>
        <taxon>Flavobacteriaceae</taxon>
        <taxon>Flavobacterium</taxon>
    </lineage>
</organism>
<feature type="transmembrane region" description="Helical" evidence="1">
    <location>
        <begin position="72"/>
        <end position="93"/>
    </location>
</feature>
<feature type="transmembrane region" description="Helical" evidence="1">
    <location>
        <begin position="44"/>
        <end position="60"/>
    </location>
</feature>
<dbReference type="Proteomes" id="UP001589607">
    <property type="component" value="Unassembled WGS sequence"/>
</dbReference>
<reference evidence="2 3" key="1">
    <citation type="submission" date="2024-09" db="EMBL/GenBank/DDBJ databases">
        <authorList>
            <person name="Sun Q."/>
            <person name="Mori K."/>
        </authorList>
    </citation>
    <scope>NUCLEOTIDE SEQUENCE [LARGE SCALE GENOMIC DNA]</scope>
    <source>
        <strain evidence="2 3">CECT 7955</strain>
    </source>
</reference>
<sequence>MDKLFTLCFNIYRFLLFFLFPFFIFGILMTGIAGHNSNLNYTDYIFLGFILITPIVLTYFKRTKSKKNNRITLKWISSFLILIGIIIICIGIFDQVLLYKENNFNSGDSLVSFLLLMFITLSIIVLVGLMNDKV</sequence>
<evidence type="ECO:0000313" key="2">
    <source>
        <dbReference type="EMBL" id="MFB9097401.1"/>
    </source>
</evidence>
<keyword evidence="3" id="KW-1185">Reference proteome</keyword>
<keyword evidence="1" id="KW-1133">Transmembrane helix</keyword>
<comment type="caution">
    <text evidence="2">The sequence shown here is derived from an EMBL/GenBank/DDBJ whole genome shotgun (WGS) entry which is preliminary data.</text>
</comment>
<dbReference type="EMBL" id="JBHMEY010000044">
    <property type="protein sequence ID" value="MFB9097401.1"/>
    <property type="molecule type" value="Genomic_DNA"/>
</dbReference>
<protein>
    <submittedName>
        <fullName evidence="2">Uncharacterized protein</fullName>
    </submittedName>
</protein>
<keyword evidence="1" id="KW-0812">Transmembrane</keyword>
<evidence type="ECO:0000313" key="3">
    <source>
        <dbReference type="Proteomes" id="UP001589607"/>
    </source>
</evidence>
<name>A0ABV5GQ07_9FLAO</name>
<proteinExistence type="predicted"/>